<evidence type="ECO:0000313" key="1">
    <source>
        <dbReference type="EMBL" id="PYH83783.1"/>
    </source>
</evidence>
<keyword evidence="2" id="KW-1185">Reference proteome</keyword>
<dbReference type="AlphaFoldDB" id="A0A319CY48"/>
<dbReference type="RefSeq" id="XP_025493983.1">
    <property type="nucleotide sequence ID" value="XM_025637343.1"/>
</dbReference>
<accession>A0A319CY48</accession>
<dbReference type="Proteomes" id="UP000248340">
    <property type="component" value="Unassembled WGS sequence"/>
</dbReference>
<dbReference type="EMBL" id="KZ821687">
    <property type="protein sequence ID" value="PYH83783.1"/>
    <property type="molecule type" value="Genomic_DNA"/>
</dbReference>
<organism evidence="1 2">
    <name type="scientific">Aspergillus uvarum CBS 121591</name>
    <dbReference type="NCBI Taxonomy" id="1448315"/>
    <lineage>
        <taxon>Eukaryota</taxon>
        <taxon>Fungi</taxon>
        <taxon>Dikarya</taxon>
        <taxon>Ascomycota</taxon>
        <taxon>Pezizomycotina</taxon>
        <taxon>Eurotiomycetes</taxon>
        <taxon>Eurotiomycetidae</taxon>
        <taxon>Eurotiales</taxon>
        <taxon>Aspergillaceae</taxon>
        <taxon>Aspergillus</taxon>
        <taxon>Aspergillus subgen. Circumdati</taxon>
    </lineage>
</organism>
<dbReference type="OrthoDB" id="5422698at2759"/>
<dbReference type="GeneID" id="37140084"/>
<reference evidence="1 2" key="1">
    <citation type="submission" date="2016-12" db="EMBL/GenBank/DDBJ databases">
        <title>The genomes of Aspergillus section Nigri reveals drivers in fungal speciation.</title>
        <authorList>
            <consortium name="DOE Joint Genome Institute"/>
            <person name="Vesth T.C."/>
            <person name="Nybo J."/>
            <person name="Theobald S."/>
            <person name="Brandl J."/>
            <person name="Frisvad J.C."/>
            <person name="Nielsen K.F."/>
            <person name="Lyhne E.K."/>
            <person name="Kogle M.E."/>
            <person name="Kuo A."/>
            <person name="Riley R."/>
            <person name="Clum A."/>
            <person name="Nolan M."/>
            <person name="Lipzen A."/>
            <person name="Salamov A."/>
            <person name="Henrissat B."/>
            <person name="Wiebenga A."/>
            <person name="De Vries R.P."/>
            <person name="Grigoriev I.V."/>
            <person name="Mortensen U.H."/>
            <person name="Andersen M.R."/>
            <person name="Baker S.E."/>
        </authorList>
    </citation>
    <scope>NUCLEOTIDE SEQUENCE [LARGE SCALE GENOMIC DNA]</scope>
    <source>
        <strain evidence="1 2">CBS 121591</strain>
    </source>
</reference>
<evidence type="ECO:0000313" key="2">
    <source>
        <dbReference type="Proteomes" id="UP000248340"/>
    </source>
</evidence>
<dbReference type="VEuPathDB" id="FungiDB:BO82DRAFT_372920"/>
<gene>
    <name evidence="1" type="ORF">BO82DRAFT_372920</name>
</gene>
<name>A0A319CY48_9EURO</name>
<proteinExistence type="predicted"/>
<protein>
    <submittedName>
        <fullName evidence="1">Uncharacterized protein</fullName>
    </submittedName>
</protein>
<sequence>MKSLLPQNLSLCTADFVLSFVTELTQQELLISEDLMADDRVSGHNNAVYNAMELVLLPNKGLINTTLKISSSAVYLDRLLKTTTFNNYTHLIICNTSGVWVNYMASSSRSDLLLDFQIPTIFLKTGMWTFKVDARAGDEDNMCLFAVKMTQWLKGGLH</sequence>